<reference evidence="1 2" key="1">
    <citation type="submission" date="2021-03" db="EMBL/GenBank/DDBJ databases">
        <title>Antimicrobial resistance genes in bacteria isolated from Japanese honey, and their potential for conferring macrolide and lincosamide resistance in the American foulbrood pathogen Paenibacillus larvae.</title>
        <authorList>
            <person name="Okamoto M."/>
            <person name="Kumagai M."/>
            <person name="Kanamori H."/>
            <person name="Takamatsu D."/>
        </authorList>
    </citation>
    <scope>NUCLEOTIDE SEQUENCE [LARGE SCALE GENOMIC DNA]</scope>
    <source>
        <strain evidence="1 2">J21TS3</strain>
    </source>
</reference>
<sequence length="49" mass="5726">MIPTYNNMETVYPIVTSMISPFRKDVVKQKDAVSEIRKPASCKAYERCW</sequence>
<organism evidence="1 2">
    <name type="scientific">Paenibacillus cookii</name>
    <dbReference type="NCBI Taxonomy" id="157839"/>
    <lineage>
        <taxon>Bacteria</taxon>
        <taxon>Bacillati</taxon>
        <taxon>Bacillota</taxon>
        <taxon>Bacilli</taxon>
        <taxon>Bacillales</taxon>
        <taxon>Paenibacillaceae</taxon>
        <taxon>Paenibacillus</taxon>
    </lineage>
</organism>
<dbReference type="EMBL" id="BORW01000005">
    <property type="protein sequence ID" value="GIO66730.1"/>
    <property type="molecule type" value="Genomic_DNA"/>
</dbReference>
<evidence type="ECO:0000313" key="1">
    <source>
        <dbReference type="EMBL" id="GIO66730.1"/>
    </source>
</evidence>
<gene>
    <name evidence="1" type="ORF">J21TS3_15510</name>
</gene>
<proteinExistence type="predicted"/>
<accession>A0ABQ4LTY8</accession>
<dbReference type="Proteomes" id="UP000680638">
    <property type="component" value="Unassembled WGS sequence"/>
</dbReference>
<comment type="caution">
    <text evidence="1">The sequence shown here is derived from an EMBL/GenBank/DDBJ whole genome shotgun (WGS) entry which is preliminary data.</text>
</comment>
<evidence type="ECO:0000313" key="2">
    <source>
        <dbReference type="Proteomes" id="UP000680638"/>
    </source>
</evidence>
<dbReference type="RefSeq" id="WP_212948809.1">
    <property type="nucleotide sequence ID" value="NZ_BORW01000005.1"/>
</dbReference>
<keyword evidence="2" id="KW-1185">Reference proteome</keyword>
<name>A0ABQ4LTY8_9BACL</name>
<protein>
    <submittedName>
        <fullName evidence="1">Uncharacterized protein</fullName>
    </submittedName>
</protein>